<name>A0A540X8I6_9BACT</name>
<dbReference type="InterPro" id="IPR025979">
    <property type="entry name" value="ChrR-like_cupin_dom"/>
</dbReference>
<comment type="caution">
    <text evidence="3">The sequence shown here is derived from an EMBL/GenBank/DDBJ whole genome shotgun (WGS) entry which is preliminary data.</text>
</comment>
<dbReference type="Gene3D" id="2.60.120.10">
    <property type="entry name" value="Jelly Rolls"/>
    <property type="match status" value="1"/>
</dbReference>
<dbReference type="AlphaFoldDB" id="A0A540X8I6"/>
<dbReference type="OrthoDB" id="9801227at2"/>
<evidence type="ECO:0000259" key="2">
    <source>
        <dbReference type="Pfam" id="PF12973"/>
    </source>
</evidence>
<dbReference type="EMBL" id="VIFM01000006">
    <property type="protein sequence ID" value="TQF17540.1"/>
    <property type="molecule type" value="Genomic_DNA"/>
</dbReference>
<gene>
    <name evidence="3" type="ORF">FJV41_02730</name>
</gene>
<reference evidence="3 4" key="1">
    <citation type="submission" date="2019-06" db="EMBL/GenBank/DDBJ databases">
        <authorList>
            <person name="Livingstone P."/>
            <person name="Whitworth D."/>
        </authorList>
    </citation>
    <scope>NUCLEOTIDE SEQUENCE [LARGE SCALE GENOMIC DNA]</scope>
    <source>
        <strain evidence="3 4">AM401</strain>
    </source>
</reference>
<proteinExistence type="predicted"/>
<feature type="domain" description="ChrR-like cupin" evidence="2">
    <location>
        <begin position="52"/>
        <end position="126"/>
    </location>
</feature>
<dbReference type="SUPFAM" id="SSF51182">
    <property type="entry name" value="RmlC-like cupins"/>
    <property type="match status" value="1"/>
</dbReference>
<dbReference type="InterPro" id="IPR014710">
    <property type="entry name" value="RmlC-like_jellyroll"/>
</dbReference>
<evidence type="ECO:0000313" key="3">
    <source>
        <dbReference type="EMBL" id="TQF17540.1"/>
    </source>
</evidence>
<keyword evidence="4" id="KW-1185">Reference proteome</keyword>
<evidence type="ECO:0000256" key="1">
    <source>
        <dbReference type="SAM" id="MobiDB-lite"/>
    </source>
</evidence>
<sequence>MALASLTLASPCKEGGQMPHTDSFPSPQSPVVSPWSSVRIDDIEPVIVGPGCLRRDLPSTRDVRVWVVDMAPGAQWPSVDVHDTGEEVFVVSGELIEGEQRLGPGTYLFFPPASHHQPRTETGVRLFGINLVASSVAR</sequence>
<protein>
    <recommendedName>
        <fullName evidence="2">ChrR-like cupin domain-containing protein</fullName>
    </recommendedName>
</protein>
<dbReference type="Proteomes" id="UP000315369">
    <property type="component" value="Unassembled WGS sequence"/>
</dbReference>
<dbReference type="Pfam" id="PF12973">
    <property type="entry name" value="Cupin_7"/>
    <property type="match status" value="1"/>
</dbReference>
<organism evidence="3 4">
    <name type="scientific">Myxococcus llanfairpwllgwyngyllgogerychwyrndrobwllllantysiliogogogochensis</name>
    <dbReference type="NCBI Taxonomy" id="2590453"/>
    <lineage>
        <taxon>Bacteria</taxon>
        <taxon>Pseudomonadati</taxon>
        <taxon>Myxococcota</taxon>
        <taxon>Myxococcia</taxon>
        <taxon>Myxococcales</taxon>
        <taxon>Cystobacterineae</taxon>
        <taxon>Myxococcaceae</taxon>
        <taxon>Myxococcus</taxon>
    </lineage>
</organism>
<dbReference type="InterPro" id="IPR011051">
    <property type="entry name" value="RmlC_Cupin_sf"/>
</dbReference>
<accession>A0A540X8I6</accession>
<feature type="region of interest" description="Disordered" evidence="1">
    <location>
        <begin position="9"/>
        <end position="30"/>
    </location>
</feature>
<evidence type="ECO:0000313" key="4">
    <source>
        <dbReference type="Proteomes" id="UP000315369"/>
    </source>
</evidence>